<dbReference type="Gene3D" id="3.90.280.10">
    <property type="entry name" value="PEBP-like"/>
    <property type="match status" value="1"/>
</dbReference>
<evidence type="ECO:0000313" key="3">
    <source>
        <dbReference type="EMBL" id="PSS00649.1"/>
    </source>
</evidence>
<keyword evidence="4" id="KW-1185">Reference proteome</keyword>
<organism evidence="3 4">
    <name type="scientific">Coniella lustricola</name>
    <dbReference type="NCBI Taxonomy" id="2025994"/>
    <lineage>
        <taxon>Eukaryota</taxon>
        <taxon>Fungi</taxon>
        <taxon>Dikarya</taxon>
        <taxon>Ascomycota</taxon>
        <taxon>Pezizomycotina</taxon>
        <taxon>Sordariomycetes</taxon>
        <taxon>Sordariomycetidae</taxon>
        <taxon>Diaporthales</taxon>
        <taxon>Schizoparmaceae</taxon>
        <taxon>Coniella</taxon>
    </lineage>
</organism>
<gene>
    <name evidence="3" type="ORF">BD289DRAFT_479342</name>
</gene>
<dbReference type="InterPro" id="IPR036610">
    <property type="entry name" value="PEBP-like_sf"/>
</dbReference>
<dbReference type="GO" id="GO:0005543">
    <property type="term" value="F:phospholipid binding"/>
    <property type="evidence" value="ECO:0007669"/>
    <property type="project" value="TreeGrafter"/>
</dbReference>
<dbReference type="FunCoup" id="A0A2T3AJI0">
    <property type="interactions" value="1380"/>
</dbReference>
<proteinExistence type="predicted"/>
<accession>A0A2T3AJI0</accession>
<dbReference type="GO" id="GO:0030414">
    <property type="term" value="F:peptidase inhibitor activity"/>
    <property type="evidence" value="ECO:0007669"/>
    <property type="project" value="TreeGrafter"/>
</dbReference>
<dbReference type="PANTHER" id="PTHR11362">
    <property type="entry name" value="PHOSPHATIDYLETHANOLAMINE-BINDING PROTEIN"/>
    <property type="match status" value="1"/>
</dbReference>
<keyword evidence="2" id="KW-0732">Signal</keyword>
<dbReference type="PANTHER" id="PTHR11362:SF148">
    <property type="entry name" value="CARBOXYPEPTIDASE Y INHIBITOR"/>
    <property type="match status" value="1"/>
</dbReference>
<evidence type="ECO:0000313" key="4">
    <source>
        <dbReference type="Proteomes" id="UP000241462"/>
    </source>
</evidence>
<dbReference type="AlphaFoldDB" id="A0A2T3AJI0"/>
<dbReference type="InterPro" id="IPR035810">
    <property type="entry name" value="PEBP_euk"/>
</dbReference>
<dbReference type="GO" id="GO:0046578">
    <property type="term" value="P:regulation of Ras protein signal transduction"/>
    <property type="evidence" value="ECO:0007669"/>
    <property type="project" value="TreeGrafter"/>
</dbReference>
<dbReference type="InterPro" id="IPR008914">
    <property type="entry name" value="PEBP"/>
</dbReference>
<protein>
    <submittedName>
        <fullName evidence="3">Phosphatidylethanolamine-binding protein</fullName>
    </submittedName>
</protein>
<feature type="chain" id="PRO_5015660088" evidence="2">
    <location>
        <begin position="22"/>
        <end position="293"/>
    </location>
</feature>
<dbReference type="EMBL" id="KZ678382">
    <property type="protein sequence ID" value="PSS00649.1"/>
    <property type="molecule type" value="Genomic_DNA"/>
</dbReference>
<evidence type="ECO:0000256" key="2">
    <source>
        <dbReference type="SAM" id="SignalP"/>
    </source>
</evidence>
<dbReference type="InParanoid" id="A0A2T3AJI0"/>
<dbReference type="Proteomes" id="UP000241462">
    <property type="component" value="Unassembled WGS sequence"/>
</dbReference>
<dbReference type="Pfam" id="PF01161">
    <property type="entry name" value="PBP"/>
    <property type="match status" value="1"/>
</dbReference>
<feature type="region of interest" description="Disordered" evidence="1">
    <location>
        <begin position="72"/>
        <end position="121"/>
    </location>
</feature>
<reference evidence="3 4" key="1">
    <citation type="journal article" date="2018" name="Mycol. Prog.">
        <title>Coniella lustricola, a new species from submerged detritus.</title>
        <authorList>
            <person name="Raudabaugh D.B."/>
            <person name="Iturriaga T."/>
            <person name="Carver A."/>
            <person name="Mondo S."/>
            <person name="Pangilinan J."/>
            <person name="Lipzen A."/>
            <person name="He G."/>
            <person name="Amirebrahimi M."/>
            <person name="Grigoriev I.V."/>
            <person name="Miller A.N."/>
        </authorList>
    </citation>
    <scope>NUCLEOTIDE SEQUENCE [LARGE SCALE GENOMIC DNA]</scope>
    <source>
        <strain evidence="3 4">B22-T-1</strain>
    </source>
</reference>
<dbReference type="STRING" id="2025994.A0A2T3AJI0"/>
<dbReference type="SUPFAM" id="SSF49777">
    <property type="entry name" value="PEBP-like"/>
    <property type="match status" value="1"/>
</dbReference>
<dbReference type="GO" id="GO:0030162">
    <property type="term" value="P:regulation of proteolysis"/>
    <property type="evidence" value="ECO:0007669"/>
    <property type="project" value="TreeGrafter"/>
</dbReference>
<feature type="signal peptide" evidence="2">
    <location>
        <begin position="1"/>
        <end position="21"/>
    </location>
</feature>
<sequence length="293" mass="31471">MAFTTWLHAVAAFSLAGSISASPLDHDQQVLQMGALRNGAIDELKKAEIIPSIIDAFLPSLLVEATWSSSTDSKASALDGQPQAELGNTLRPKSLQDPPTVTLKLAGSSEDNRHGHDSAAVVSSSKSTTCALSMKTTYVLALTDPDAPSRNDPKWFEFCHWIATGLGAPSSPSHSSHLEEEPCVSSSITFSPTTSIDAATVWNGGHKLDDLIEYKPPSPPEKTGKHRYVFLVFVPANGTTEGLNLSKPGDRQRWGYDDKEVDDNGRVGVGKWARENGLVAVGANFIYAQNKKQ</sequence>
<dbReference type="OrthoDB" id="2506647at2759"/>
<dbReference type="CDD" id="cd00866">
    <property type="entry name" value="PEBP_euk"/>
    <property type="match status" value="1"/>
</dbReference>
<name>A0A2T3AJI0_9PEZI</name>
<evidence type="ECO:0000256" key="1">
    <source>
        <dbReference type="SAM" id="MobiDB-lite"/>
    </source>
</evidence>